<dbReference type="AlphaFoldDB" id="A0A1G7V3H8"/>
<evidence type="ECO:0000256" key="6">
    <source>
        <dbReference type="NCBIfam" id="TIGR01280"/>
    </source>
</evidence>
<keyword evidence="8" id="KW-1185">Reference proteome</keyword>
<protein>
    <recommendedName>
        <fullName evidence="6">Exodeoxyribonuclease VII small subunit</fullName>
        <ecNumber evidence="6">3.1.11.6</ecNumber>
    </recommendedName>
</protein>
<evidence type="ECO:0000256" key="2">
    <source>
        <dbReference type="ARBA" id="ARBA00022490"/>
    </source>
</evidence>
<evidence type="ECO:0000313" key="7">
    <source>
        <dbReference type="EMBL" id="SDG53919.1"/>
    </source>
</evidence>
<dbReference type="GO" id="GO:0006308">
    <property type="term" value="P:DNA catabolic process"/>
    <property type="evidence" value="ECO:0007669"/>
    <property type="project" value="UniProtKB-UniRule"/>
</dbReference>
<dbReference type="InterPro" id="IPR037004">
    <property type="entry name" value="Exonuc_VII_ssu_sf"/>
</dbReference>
<dbReference type="NCBIfam" id="TIGR01280">
    <property type="entry name" value="xseB"/>
    <property type="match status" value="1"/>
</dbReference>
<evidence type="ECO:0000313" key="8">
    <source>
        <dbReference type="Proteomes" id="UP000199296"/>
    </source>
</evidence>
<dbReference type="EC" id="3.1.11.6" evidence="6"/>
<reference evidence="7 8" key="1">
    <citation type="submission" date="2016-10" db="EMBL/GenBank/DDBJ databases">
        <authorList>
            <person name="de Groot N.N."/>
        </authorList>
    </citation>
    <scope>NUCLEOTIDE SEQUENCE [LARGE SCALE GENOMIC DNA]</scope>
    <source>
        <strain evidence="7 8">DSM 19803</strain>
    </source>
</reference>
<evidence type="ECO:0000256" key="1">
    <source>
        <dbReference type="ARBA" id="ARBA00009998"/>
    </source>
</evidence>
<proteinExistence type="inferred from homology"/>
<keyword evidence="3" id="KW-0540">Nuclease</keyword>
<comment type="similarity">
    <text evidence="1">Belongs to the XseB family.</text>
</comment>
<dbReference type="EMBL" id="FNCW01000003">
    <property type="protein sequence ID" value="SDG53919.1"/>
    <property type="molecule type" value="Genomic_DNA"/>
</dbReference>
<name>A0A1G7V3H8_9FLAO</name>
<keyword evidence="4" id="KW-0378">Hydrolase</keyword>
<dbReference type="InterPro" id="IPR003761">
    <property type="entry name" value="Exonuc_VII_S"/>
</dbReference>
<dbReference type="SUPFAM" id="SSF116842">
    <property type="entry name" value="XseB-like"/>
    <property type="match status" value="1"/>
</dbReference>
<evidence type="ECO:0000256" key="4">
    <source>
        <dbReference type="ARBA" id="ARBA00022801"/>
    </source>
</evidence>
<dbReference type="OrthoDB" id="9813898at2"/>
<evidence type="ECO:0000256" key="3">
    <source>
        <dbReference type="ARBA" id="ARBA00022722"/>
    </source>
</evidence>
<accession>A0A1G7V3H8</accession>
<dbReference type="Pfam" id="PF02609">
    <property type="entry name" value="Exonuc_VII_S"/>
    <property type="match status" value="1"/>
</dbReference>
<keyword evidence="2" id="KW-0963">Cytoplasm</keyword>
<organism evidence="7 8">
    <name type="scientific">Psychroflexus sediminis</name>
    <dbReference type="NCBI Taxonomy" id="470826"/>
    <lineage>
        <taxon>Bacteria</taxon>
        <taxon>Pseudomonadati</taxon>
        <taxon>Bacteroidota</taxon>
        <taxon>Flavobacteriia</taxon>
        <taxon>Flavobacteriales</taxon>
        <taxon>Flavobacteriaceae</taxon>
        <taxon>Psychroflexus</taxon>
    </lineage>
</organism>
<sequence>MKKTESYESALQELKTIVSDIENDSVSVDELTKKVKRASELIKYCKTILTKTEVEVNSALDDMVDLTEDKES</sequence>
<dbReference type="GO" id="GO:0008855">
    <property type="term" value="F:exodeoxyribonuclease VII activity"/>
    <property type="evidence" value="ECO:0007669"/>
    <property type="project" value="UniProtKB-UniRule"/>
</dbReference>
<evidence type="ECO:0000256" key="5">
    <source>
        <dbReference type="ARBA" id="ARBA00022839"/>
    </source>
</evidence>
<keyword evidence="5" id="KW-0269">Exonuclease</keyword>
<dbReference type="STRING" id="470826.SAMN04488027_10329"/>
<dbReference type="GO" id="GO:0009318">
    <property type="term" value="C:exodeoxyribonuclease VII complex"/>
    <property type="evidence" value="ECO:0007669"/>
    <property type="project" value="UniProtKB-UniRule"/>
</dbReference>
<dbReference type="Gene3D" id="1.10.287.1040">
    <property type="entry name" value="Exonuclease VII, small subunit"/>
    <property type="match status" value="1"/>
</dbReference>
<dbReference type="Proteomes" id="UP000199296">
    <property type="component" value="Unassembled WGS sequence"/>
</dbReference>
<dbReference type="RefSeq" id="WP_093365542.1">
    <property type="nucleotide sequence ID" value="NZ_FNCW01000003.1"/>
</dbReference>
<gene>
    <name evidence="7" type="ORF">SAMN04488027_10329</name>
</gene>